<proteinExistence type="predicted"/>
<feature type="coiled-coil region" evidence="1">
    <location>
        <begin position="108"/>
        <end position="164"/>
    </location>
</feature>
<dbReference type="AlphaFoldDB" id="A0A146JXC9"/>
<accession>A0A146JXC9</accession>
<feature type="non-terminal residue" evidence="2">
    <location>
        <position position="1"/>
    </location>
</feature>
<organism evidence="2">
    <name type="scientific">Trepomonas sp. PC1</name>
    <dbReference type="NCBI Taxonomy" id="1076344"/>
    <lineage>
        <taxon>Eukaryota</taxon>
        <taxon>Metamonada</taxon>
        <taxon>Diplomonadida</taxon>
        <taxon>Hexamitidae</taxon>
        <taxon>Hexamitinae</taxon>
        <taxon>Trepomonas</taxon>
    </lineage>
</organism>
<dbReference type="EMBL" id="GDID01007293">
    <property type="protein sequence ID" value="JAP89313.1"/>
    <property type="molecule type" value="Transcribed_RNA"/>
</dbReference>
<reference evidence="2" key="1">
    <citation type="submission" date="2015-07" db="EMBL/GenBank/DDBJ databases">
        <title>Adaptation to a free-living lifestyle via gene acquisitions in the diplomonad Trepomonas sp. PC1.</title>
        <authorList>
            <person name="Xu F."/>
            <person name="Jerlstrom-Hultqvist J."/>
            <person name="Kolisko M."/>
            <person name="Simpson A.G.B."/>
            <person name="Roger A.J."/>
            <person name="Svard S.G."/>
            <person name="Andersson J.O."/>
        </authorList>
    </citation>
    <scope>NUCLEOTIDE SEQUENCE</scope>
    <source>
        <strain evidence="2">PC1</strain>
    </source>
</reference>
<keyword evidence="1" id="KW-0175">Coiled coil</keyword>
<name>A0A146JXC9_9EUKA</name>
<feature type="coiled-coil region" evidence="1">
    <location>
        <begin position="262"/>
        <end position="317"/>
    </location>
</feature>
<sequence>QFEDQIFGLSSYNVPELLINQIVDKFKQICQQYELDYDENEKNRIKILQDTQLLQKNMETQVQVNKNEVKRHQNIQFRLESQIQQKDQFIKQCKAELDQFDFQRKLDIDNEKNKFNSLQMKYEKALDELSGFQNEILRIKEDAKKQQQQDEQKLFQQKEHLQNQFHSQKTLLQQQIAEKEQTIEKQYFDSITLQKELKSKKEQCQLYELQIKQLKFNQVQQQDFYNRQLQQYKTVTSSEVFRLTDDIINVYSSMENLRFNPKSVIKSNLEELQLKYQQLEQTNENLQKEIKFKSVALTDLRKQLKNLQFQVQNQEKITNEIQKVRTEQVFVGEEVKAQLKLKMMENDLLHKKCQELEEALQKQGNKSPKPIIDVRYQDGHKVKRRVRGPIY</sequence>
<gene>
    <name evidence="2" type="ORF">TPC1_31192</name>
</gene>
<protein>
    <submittedName>
        <fullName evidence="2">Uncharacterized protein</fullName>
    </submittedName>
</protein>
<evidence type="ECO:0000256" key="1">
    <source>
        <dbReference type="SAM" id="Coils"/>
    </source>
</evidence>
<evidence type="ECO:0000313" key="2">
    <source>
        <dbReference type="EMBL" id="JAP89313.1"/>
    </source>
</evidence>